<reference evidence="2 3" key="1">
    <citation type="submission" date="2024-06" db="EMBL/GenBank/DDBJ databases">
        <title>Genomic Encyclopedia of Type Strains, Phase IV (KMG-IV): sequencing the most valuable type-strain genomes for metagenomic binning, comparative biology and taxonomic classification.</title>
        <authorList>
            <person name="Goeker M."/>
        </authorList>
    </citation>
    <scope>NUCLEOTIDE SEQUENCE [LARGE SCALE GENOMIC DNA]</scope>
    <source>
        <strain evidence="2 3">DSM 17809</strain>
    </source>
</reference>
<accession>A0ABV2EGU3</accession>
<proteinExistence type="predicted"/>
<keyword evidence="3" id="KW-1185">Reference proteome</keyword>
<name>A0ABV2EGU3_9CAUL</name>
<evidence type="ECO:0000313" key="2">
    <source>
        <dbReference type="EMBL" id="MET3526255.1"/>
    </source>
</evidence>
<dbReference type="RefSeq" id="WP_354297347.1">
    <property type="nucleotide sequence ID" value="NZ_JBEPLU010000001.1"/>
</dbReference>
<organism evidence="2 3">
    <name type="scientific">Phenylobacterium koreense</name>
    <dbReference type="NCBI Taxonomy" id="266125"/>
    <lineage>
        <taxon>Bacteria</taxon>
        <taxon>Pseudomonadati</taxon>
        <taxon>Pseudomonadota</taxon>
        <taxon>Alphaproteobacteria</taxon>
        <taxon>Caulobacterales</taxon>
        <taxon>Caulobacteraceae</taxon>
        <taxon>Phenylobacterium</taxon>
    </lineage>
</organism>
<protein>
    <recommendedName>
        <fullName evidence="4">DUF2946 domain-containing protein</fullName>
    </recommendedName>
</protein>
<feature type="compositionally biased region" description="Pro residues" evidence="1">
    <location>
        <begin position="114"/>
        <end position="123"/>
    </location>
</feature>
<evidence type="ECO:0008006" key="4">
    <source>
        <dbReference type="Google" id="ProtNLM"/>
    </source>
</evidence>
<feature type="region of interest" description="Disordered" evidence="1">
    <location>
        <begin position="106"/>
        <end position="129"/>
    </location>
</feature>
<dbReference type="Proteomes" id="UP001549110">
    <property type="component" value="Unassembled WGS sequence"/>
</dbReference>
<dbReference type="EMBL" id="JBEPLU010000001">
    <property type="protein sequence ID" value="MET3526255.1"/>
    <property type="molecule type" value="Genomic_DNA"/>
</dbReference>
<sequence length="129" mass="13360">MRLGRKIHATRVRLGILAAILALFGQAVLPAAAMAAESLTSVRVELCTDEGAKIVAVGADGEIEKGFAGLPCHDCLAAAMAMVVTPELAVTPVAYVHVEIRRAAPTAPLRPRARAPPRPPGQGPPSLNV</sequence>
<evidence type="ECO:0000313" key="3">
    <source>
        <dbReference type="Proteomes" id="UP001549110"/>
    </source>
</evidence>
<comment type="caution">
    <text evidence="2">The sequence shown here is derived from an EMBL/GenBank/DDBJ whole genome shotgun (WGS) entry which is preliminary data.</text>
</comment>
<evidence type="ECO:0000256" key="1">
    <source>
        <dbReference type="SAM" id="MobiDB-lite"/>
    </source>
</evidence>
<gene>
    <name evidence="2" type="ORF">ABID41_001350</name>
</gene>